<dbReference type="InterPro" id="IPR050266">
    <property type="entry name" value="AB_hydrolase_sf"/>
</dbReference>
<protein>
    <submittedName>
        <fullName evidence="2">Alpha/beta hydrolase</fullName>
    </submittedName>
</protein>
<sequence length="317" mass="36155">MMCQAQTLQASQHIQGRSLRVLPHDIDGYRRSASYIRVDGHRLAYWYHGKPSAHDNPAPLILLIHGFPSASWDWHKIWPYLSTRFQLLAVDMLGFGLSEKPFEHQYRLSEQARRIAAVVSSLGVQPHHILAHDYGDSVAQVLLTQHYHGNLDWPLQSVCYLNGGLFSESHRPLLTQKVLKSVFGVWLVPFLTKASLARSFTKIFGNATPPDEQDITTLYQLLCVNKGKDVLPSLLSYIDERAEYRDEWVHAMQQTEVKQGFINGLQDPISGKHMLIRFAELLPDSDYTGINVGHYPQIEAADDVAEHYLRFLSDFHD</sequence>
<comment type="caution">
    <text evidence="2">The sequence shown here is derived from an EMBL/GenBank/DDBJ whole genome shotgun (WGS) entry which is preliminary data.</text>
</comment>
<keyword evidence="2" id="KW-0378">Hydrolase</keyword>
<dbReference type="PANTHER" id="PTHR43798:SF33">
    <property type="entry name" value="HYDROLASE, PUTATIVE (AFU_ORTHOLOGUE AFUA_2G14860)-RELATED"/>
    <property type="match status" value="1"/>
</dbReference>
<dbReference type="GO" id="GO:0016787">
    <property type="term" value="F:hydrolase activity"/>
    <property type="evidence" value="ECO:0007669"/>
    <property type="project" value="UniProtKB-KW"/>
</dbReference>
<reference evidence="2 3" key="1">
    <citation type="submission" date="2022-10" db="EMBL/GenBank/DDBJ databases">
        <title>Aestuariibacter sp. AA17 isolated from Montipora capitata coral fragment.</title>
        <authorList>
            <person name="Emsley S.A."/>
            <person name="Pfannmuller K.M."/>
            <person name="Loughran R.M."/>
            <person name="Shlafstein M."/>
            <person name="Papke E."/>
            <person name="Saw J.H."/>
            <person name="Ushijima B."/>
            <person name="Videau P."/>
        </authorList>
    </citation>
    <scope>NUCLEOTIDE SEQUENCE [LARGE SCALE GENOMIC DNA]</scope>
    <source>
        <strain evidence="2 3">AA17</strain>
    </source>
</reference>
<feature type="domain" description="AB hydrolase-1" evidence="1">
    <location>
        <begin position="59"/>
        <end position="135"/>
    </location>
</feature>
<dbReference type="InterPro" id="IPR000073">
    <property type="entry name" value="AB_hydrolase_1"/>
</dbReference>
<accession>A0ABT3A319</accession>
<proteinExistence type="predicted"/>
<dbReference type="Gene3D" id="3.40.50.1820">
    <property type="entry name" value="alpha/beta hydrolase"/>
    <property type="match status" value="1"/>
</dbReference>
<organism evidence="2 3">
    <name type="scientific">Fluctibacter corallii</name>
    <dbReference type="NCBI Taxonomy" id="2984329"/>
    <lineage>
        <taxon>Bacteria</taxon>
        <taxon>Pseudomonadati</taxon>
        <taxon>Pseudomonadota</taxon>
        <taxon>Gammaproteobacteria</taxon>
        <taxon>Alteromonadales</taxon>
        <taxon>Alteromonadaceae</taxon>
        <taxon>Fluctibacter</taxon>
    </lineage>
</organism>
<dbReference type="InterPro" id="IPR029058">
    <property type="entry name" value="AB_hydrolase_fold"/>
</dbReference>
<dbReference type="EMBL" id="JAOWKX010000001">
    <property type="protein sequence ID" value="MCV2883079.1"/>
    <property type="molecule type" value="Genomic_DNA"/>
</dbReference>
<evidence type="ECO:0000313" key="3">
    <source>
        <dbReference type="Proteomes" id="UP001652504"/>
    </source>
</evidence>
<dbReference type="SUPFAM" id="SSF53474">
    <property type="entry name" value="alpha/beta-Hydrolases"/>
    <property type="match status" value="1"/>
</dbReference>
<evidence type="ECO:0000259" key="1">
    <source>
        <dbReference type="Pfam" id="PF00561"/>
    </source>
</evidence>
<dbReference type="PANTHER" id="PTHR43798">
    <property type="entry name" value="MONOACYLGLYCEROL LIPASE"/>
    <property type="match status" value="1"/>
</dbReference>
<gene>
    <name evidence="2" type="ORF">OE749_00020</name>
</gene>
<dbReference type="Pfam" id="PF00561">
    <property type="entry name" value="Abhydrolase_1"/>
    <property type="match status" value="1"/>
</dbReference>
<dbReference type="RefSeq" id="WP_263710288.1">
    <property type="nucleotide sequence ID" value="NZ_JAOWKX010000001.1"/>
</dbReference>
<evidence type="ECO:0000313" key="2">
    <source>
        <dbReference type="EMBL" id="MCV2883079.1"/>
    </source>
</evidence>
<keyword evidence="3" id="KW-1185">Reference proteome</keyword>
<name>A0ABT3A319_9ALTE</name>
<dbReference type="Proteomes" id="UP001652504">
    <property type="component" value="Unassembled WGS sequence"/>
</dbReference>